<feature type="compositionally biased region" description="Polar residues" evidence="3">
    <location>
        <begin position="1"/>
        <end position="12"/>
    </location>
</feature>
<dbReference type="Gene3D" id="1.10.10.60">
    <property type="entry name" value="Homeodomain-like"/>
    <property type="match status" value="2"/>
</dbReference>
<dbReference type="Proteomes" id="UP000185944">
    <property type="component" value="Unassembled WGS sequence"/>
</dbReference>
<dbReference type="PANTHER" id="PTHR45614">
    <property type="entry name" value="MYB PROTEIN-RELATED"/>
    <property type="match status" value="1"/>
</dbReference>
<dbReference type="Pfam" id="PF00249">
    <property type="entry name" value="Myb_DNA-binding"/>
    <property type="match status" value="2"/>
</dbReference>
<evidence type="ECO:0000313" key="6">
    <source>
        <dbReference type="EMBL" id="OAG31322.1"/>
    </source>
</evidence>
<dbReference type="GeneID" id="93648150"/>
<dbReference type="PANTHER" id="PTHR45614:SF25">
    <property type="entry name" value="MYB PROTEIN"/>
    <property type="match status" value="1"/>
</dbReference>
<dbReference type="GO" id="GO:0000978">
    <property type="term" value="F:RNA polymerase II cis-regulatory region sequence-specific DNA binding"/>
    <property type="evidence" value="ECO:0007669"/>
    <property type="project" value="TreeGrafter"/>
</dbReference>
<comment type="caution">
    <text evidence="6">The sequence shown here is derived from an EMBL/GenBank/DDBJ whole genome shotgun (WGS) entry which is preliminary data.</text>
</comment>
<evidence type="ECO:0000313" key="7">
    <source>
        <dbReference type="Proteomes" id="UP000185944"/>
    </source>
</evidence>
<evidence type="ECO:0000259" key="5">
    <source>
        <dbReference type="PROSITE" id="PS51294"/>
    </source>
</evidence>
<proteinExistence type="predicted"/>
<feature type="compositionally biased region" description="Basic and acidic residues" evidence="3">
    <location>
        <begin position="20"/>
        <end position="33"/>
    </location>
</feature>
<evidence type="ECO:0000259" key="4">
    <source>
        <dbReference type="PROSITE" id="PS50090"/>
    </source>
</evidence>
<feature type="region of interest" description="Disordered" evidence="3">
    <location>
        <begin position="1"/>
        <end position="33"/>
    </location>
</feature>
<dbReference type="AlphaFoldDB" id="A0A177EJK9"/>
<feature type="compositionally biased region" description="Basic and acidic residues" evidence="3">
    <location>
        <begin position="229"/>
        <end position="239"/>
    </location>
</feature>
<dbReference type="InterPro" id="IPR050560">
    <property type="entry name" value="MYB_TF"/>
</dbReference>
<dbReference type="GO" id="GO:0005634">
    <property type="term" value="C:nucleus"/>
    <property type="evidence" value="ECO:0007669"/>
    <property type="project" value="TreeGrafter"/>
</dbReference>
<dbReference type="RefSeq" id="XP_067545018.1">
    <property type="nucleotide sequence ID" value="XM_067689218.1"/>
</dbReference>
<evidence type="ECO:0000256" key="2">
    <source>
        <dbReference type="ARBA" id="ARBA00023125"/>
    </source>
</evidence>
<dbReference type="InterPro" id="IPR017930">
    <property type="entry name" value="Myb_dom"/>
</dbReference>
<dbReference type="InterPro" id="IPR001005">
    <property type="entry name" value="SANT/Myb"/>
</dbReference>
<feature type="domain" description="HTH myb-type" evidence="5">
    <location>
        <begin position="80"/>
        <end position="129"/>
    </location>
</feature>
<protein>
    <submittedName>
        <fullName evidence="6">Myb proto-oncogene protein</fullName>
    </submittedName>
</protein>
<sequence length="256" mass="29634">MDDQSKQLSEMENTGDELEDLHPEPQIKGPWTREEDEKLRILVKAFGPKRWTYIAKKLGGRVGKQCRERWHNHLDPHIIKTPFTPEEDRLIISLHNRYGNKWSDIAKHLPGRTDNAIKNHWNSSMQKKHGRHLRSNSISGDFGIPMRPALAHAHRHFAQEDGANDAEGLTWHRRRTSSLCVQSLSNDHLFNALANSAYNELQKTKQMYYSDGYDPKQRWNIPLQTIKNPRTEKKERSTPSDEDGMTGLVMLSLGEK</sequence>
<keyword evidence="2" id="KW-0238">DNA-binding</keyword>
<dbReference type="FunFam" id="1.10.10.60:FF:000010">
    <property type="entry name" value="Transcriptional activator Myb isoform A"/>
    <property type="match status" value="1"/>
</dbReference>
<evidence type="ECO:0000256" key="3">
    <source>
        <dbReference type="SAM" id="MobiDB-lite"/>
    </source>
</evidence>
<evidence type="ECO:0000256" key="1">
    <source>
        <dbReference type="ARBA" id="ARBA00022737"/>
    </source>
</evidence>
<dbReference type="PROSITE" id="PS50090">
    <property type="entry name" value="MYB_LIKE"/>
    <property type="match status" value="2"/>
</dbReference>
<feature type="region of interest" description="Disordered" evidence="3">
    <location>
        <begin position="227"/>
        <end position="256"/>
    </location>
</feature>
<dbReference type="STRING" id="1805483.A0A177EJK9"/>
<dbReference type="VEuPathDB" id="MicrosporidiaDB:NEDG_01800"/>
<feature type="domain" description="HTH myb-type" evidence="5">
    <location>
        <begin position="28"/>
        <end position="78"/>
    </location>
</feature>
<keyword evidence="1" id="KW-0677">Repeat</keyword>
<dbReference type="EMBL" id="LTDL01000019">
    <property type="protein sequence ID" value="OAG31322.1"/>
    <property type="molecule type" value="Genomic_DNA"/>
</dbReference>
<dbReference type="PROSITE" id="PS51294">
    <property type="entry name" value="HTH_MYB"/>
    <property type="match status" value="2"/>
</dbReference>
<accession>A0A177EJK9</accession>
<dbReference type="InterPro" id="IPR009057">
    <property type="entry name" value="Homeodomain-like_sf"/>
</dbReference>
<organism evidence="6 7">
    <name type="scientific">Nematocida displodere</name>
    <dbReference type="NCBI Taxonomy" id="1805483"/>
    <lineage>
        <taxon>Eukaryota</taxon>
        <taxon>Fungi</taxon>
        <taxon>Fungi incertae sedis</taxon>
        <taxon>Microsporidia</taxon>
        <taxon>Nematocida</taxon>
    </lineage>
</organism>
<dbReference type="SUPFAM" id="SSF46689">
    <property type="entry name" value="Homeodomain-like"/>
    <property type="match status" value="1"/>
</dbReference>
<keyword evidence="7" id="KW-1185">Reference proteome</keyword>
<gene>
    <name evidence="6" type="ORF">NEDG_01800</name>
</gene>
<reference evidence="6 7" key="1">
    <citation type="submission" date="2016-02" db="EMBL/GenBank/DDBJ databases">
        <title>Discovery of a natural microsporidian pathogen with a broad tissue tropism in Caenorhabditis elegans.</title>
        <authorList>
            <person name="Luallen R.J."/>
            <person name="Reinke A.W."/>
            <person name="Tong L."/>
            <person name="Botts M.R."/>
            <person name="Felix M.-A."/>
            <person name="Troemel E.R."/>
        </authorList>
    </citation>
    <scope>NUCLEOTIDE SEQUENCE [LARGE SCALE GENOMIC DNA]</scope>
    <source>
        <strain evidence="6 7">JUm2807</strain>
    </source>
</reference>
<name>A0A177EJK9_9MICR</name>
<dbReference type="CDD" id="cd00167">
    <property type="entry name" value="SANT"/>
    <property type="match status" value="2"/>
</dbReference>
<feature type="domain" description="Myb-like" evidence="4">
    <location>
        <begin position="75"/>
        <end position="125"/>
    </location>
</feature>
<dbReference type="SMART" id="SM00717">
    <property type="entry name" value="SANT"/>
    <property type="match status" value="2"/>
</dbReference>
<dbReference type="OrthoDB" id="2143914at2759"/>
<feature type="domain" description="Myb-like" evidence="4">
    <location>
        <begin position="28"/>
        <end position="74"/>
    </location>
</feature>
<dbReference type="GO" id="GO:0000981">
    <property type="term" value="F:DNA-binding transcription factor activity, RNA polymerase II-specific"/>
    <property type="evidence" value="ECO:0007669"/>
    <property type="project" value="TreeGrafter"/>
</dbReference>